<comment type="caution">
    <text evidence="11">Lacks conserved residue(s) required for the propagation of feature annotation.</text>
</comment>
<evidence type="ECO:0000313" key="12">
    <source>
        <dbReference type="EMBL" id="EFJ26493.1"/>
    </source>
</evidence>
<evidence type="ECO:0000256" key="10">
    <source>
        <dbReference type="ARBA" id="ARBA00037238"/>
    </source>
</evidence>
<evidence type="ECO:0000256" key="2">
    <source>
        <dbReference type="ARBA" id="ARBA00007809"/>
    </source>
</evidence>
<dbReference type="AlphaFoldDB" id="D8RNG5"/>
<dbReference type="PANTHER" id="PTHR10791:SF30">
    <property type="entry name" value="SUGAR TRANSPORTER SWEET1"/>
    <property type="match status" value="1"/>
</dbReference>
<dbReference type="Gene3D" id="1.20.1280.290">
    <property type="match status" value="2"/>
</dbReference>
<protein>
    <recommendedName>
        <fullName evidence="11">Bidirectional sugar transporter SWEET</fullName>
    </recommendedName>
</protein>
<feature type="transmembrane region" description="Helical" evidence="11">
    <location>
        <begin position="30"/>
        <end position="50"/>
    </location>
</feature>
<keyword evidence="9 11" id="KW-0472">Membrane</keyword>
<evidence type="ECO:0000256" key="8">
    <source>
        <dbReference type="ARBA" id="ARBA00022989"/>
    </source>
</evidence>
<dbReference type="FunFam" id="1.20.1280.290:FF:000002">
    <property type="entry name" value="Bidirectional sugar transporter SWEET"/>
    <property type="match status" value="1"/>
</dbReference>
<evidence type="ECO:0000256" key="1">
    <source>
        <dbReference type="ARBA" id="ARBA00004651"/>
    </source>
</evidence>
<dbReference type="GO" id="GO:0008643">
    <property type="term" value="P:carbohydrate transport"/>
    <property type="evidence" value="ECO:0000318"/>
    <property type="project" value="GO_Central"/>
</dbReference>
<organism evidence="13">
    <name type="scientific">Selaginella moellendorffii</name>
    <name type="common">Spikemoss</name>
    <dbReference type="NCBI Taxonomy" id="88036"/>
    <lineage>
        <taxon>Eukaryota</taxon>
        <taxon>Viridiplantae</taxon>
        <taxon>Streptophyta</taxon>
        <taxon>Embryophyta</taxon>
        <taxon>Tracheophyta</taxon>
        <taxon>Lycopodiopsida</taxon>
        <taxon>Selaginellales</taxon>
        <taxon>Selaginellaceae</taxon>
        <taxon>Selaginella</taxon>
    </lineage>
</organism>
<keyword evidence="4" id="KW-1003">Cell membrane</keyword>
<dbReference type="GO" id="GO:0005886">
    <property type="term" value="C:plasma membrane"/>
    <property type="evidence" value="ECO:0007669"/>
    <property type="project" value="UniProtKB-SubCell"/>
</dbReference>
<evidence type="ECO:0000256" key="5">
    <source>
        <dbReference type="ARBA" id="ARBA00022597"/>
    </source>
</evidence>
<gene>
    <name evidence="12" type="ORF">SELMODRAFT_97165</name>
</gene>
<feature type="transmembrane region" description="Helical" evidence="11">
    <location>
        <begin position="152"/>
        <end position="174"/>
    </location>
</feature>
<dbReference type="GO" id="GO:0016020">
    <property type="term" value="C:membrane"/>
    <property type="evidence" value="ECO:0000318"/>
    <property type="project" value="GO_Central"/>
</dbReference>
<dbReference type="HOGENOM" id="CLU_048643_1_0_1"/>
<dbReference type="InParanoid" id="D8RNG5"/>
<dbReference type="Pfam" id="PF03083">
    <property type="entry name" value="MtN3_slv"/>
    <property type="match status" value="2"/>
</dbReference>
<feature type="transmembrane region" description="Helical" evidence="11">
    <location>
        <begin position="118"/>
        <end position="140"/>
    </location>
</feature>
<dbReference type="FunFam" id="1.20.1280.290:FF:000001">
    <property type="entry name" value="Bidirectional sugar transporter SWEET"/>
    <property type="match status" value="1"/>
</dbReference>
<keyword evidence="5 11" id="KW-0762">Sugar transport</keyword>
<evidence type="ECO:0000256" key="4">
    <source>
        <dbReference type="ARBA" id="ARBA00022475"/>
    </source>
</evidence>
<feature type="transmembrane region" description="Helical" evidence="11">
    <location>
        <begin position="180"/>
        <end position="202"/>
    </location>
</feature>
<dbReference type="PANTHER" id="PTHR10791">
    <property type="entry name" value="RAG1-ACTIVATING PROTEIN 1"/>
    <property type="match status" value="1"/>
</dbReference>
<evidence type="ECO:0000256" key="6">
    <source>
        <dbReference type="ARBA" id="ARBA00022692"/>
    </source>
</evidence>
<dbReference type="KEGG" id="smo:SELMODRAFT_97165"/>
<name>D8RNG5_SELML</name>
<proteinExistence type="inferred from homology"/>
<dbReference type="FunCoup" id="D8RNG5">
    <property type="interactions" value="562"/>
</dbReference>
<keyword evidence="3 11" id="KW-0813">Transport</keyword>
<dbReference type="InterPro" id="IPR047664">
    <property type="entry name" value="SWEET"/>
</dbReference>
<evidence type="ECO:0000256" key="3">
    <source>
        <dbReference type="ARBA" id="ARBA00022448"/>
    </source>
</evidence>
<dbReference type="EMBL" id="GL377584">
    <property type="protein sequence ID" value="EFJ26493.1"/>
    <property type="molecule type" value="Genomic_DNA"/>
</dbReference>
<keyword evidence="6 11" id="KW-0812">Transmembrane</keyword>
<comment type="function">
    <text evidence="10">Mediates both low-affinity uptake and efflux of sugar across the plasma membrane.</text>
</comment>
<evidence type="ECO:0000256" key="7">
    <source>
        <dbReference type="ARBA" id="ARBA00022737"/>
    </source>
</evidence>
<keyword evidence="7" id="KW-0677">Repeat</keyword>
<evidence type="ECO:0000256" key="11">
    <source>
        <dbReference type="RuleBase" id="RU910715"/>
    </source>
</evidence>
<dbReference type="Gramene" id="EFJ26493">
    <property type="protein sequence ID" value="EFJ26493"/>
    <property type="gene ID" value="SELMODRAFT_97165"/>
</dbReference>
<sequence>GNVIAFGLFMSPLPTFYKIIRLKDTEQFSGVPYVATLLNCLLWTLYGLPFVTPNSLLVVTINGIGTALESTYLCVYLFYAPNKPRAKVLKMLAVVLTFFAAVALMVMTITHVHKTRQLIVGVLCVIVGTGMYASPMSVMVRKLVIQTKSVKYMPFLLSLTAFLNGLTWTAYAFLGKIDPFIVVPNAIGTCLATTQLILYAIYSKKEKATIKNKENGNGADAKPANNHIGFAVRCPEAVSADVNVNDEERVSRQV</sequence>
<dbReference type="eggNOG" id="KOG1623">
    <property type="taxonomic scope" value="Eukaryota"/>
</dbReference>
<accession>D8RNG5</accession>
<keyword evidence="8 11" id="KW-1133">Transmembrane helix</keyword>
<evidence type="ECO:0000313" key="13">
    <source>
        <dbReference type="Proteomes" id="UP000001514"/>
    </source>
</evidence>
<keyword evidence="13" id="KW-1185">Reference proteome</keyword>
<dbReference type="InterPro" id="IPR004316">
    <property type="entry name" value="SWEET_rpt"/>
</dbReference>
<reference evidence="12 13" key="1">
    <citation type="journal article" date="2011" name="Science">
        <title>The Selaginella genome identifies genetic changes associated with the evolution of vascular plants.</title>
        <authorList>
            <person name="Banks J.A."/>
            <person name="Nishiyama T."/>
            <person name="Hasebe M."/>
            <person name="Bowman J.L."/>
            <person name="Gribskov M."/>
            <person name="dePamphilis C."/>
            <person name="Albert V.A."/>
            <person name="Aono N."/>
            <person name="Aoyama T."/>
            <person name="Ambrose B.A."/>
            <person name="Ashton N.W."/>
            <person name="Axtell M.J."/>
            <person name="Barker E."/>
            <person name="Barker M.S."/>
            <person name="Bennetzen J.L."/>
            <person name="Bonawitz N.D."/>
            <person name="Chapple C."/>
            <person name="Cheng C."/>
            <person name="Correa L.G."/>
            <person name="Dacre M."/>
            <person name="DeBarry J."/>
            <person name="Dreyer I."/>
            <person name="Elias M."/>
            <person name="Engstrom E.M."/>
            <person name="Estelle M."/>
            <person name="Feng L."/>
            <person name="Finet C."/>
            <person name="Floyd S.K."/>
            <person name="Frommer W.B."/>
            <person name="Fujita T."/>
            <person name="Gramzow L."/>
            <person name="Gutensohn M."/>
            <person name="Harholt J."/>
            <person name="Hattori M."/>
            <person name="Heyl A."/>
            <person name="Hirai T."/>
            <person name="Hiwatashi Y."/>
            <person name="Ishikawa M."/>
            <person name="Iwata M."/>
            <person name="Karol K.G."/>
            <person name="Koehler B."/>
            <person name="Kolukisaoglu U."/>
            <person name="Kubo M."/>
            <person name="Kurata T."/>
            <person name="Lalonde S."/>
            <person name="Li K."/>
            <person name="Li Y."/>
            <person name="Litt A."/>
            <person name="Lyons E."/>
            <person name="Manning G."/>
            <person name="Maruyama T."/>
            <person name="Michael T.P."/>
            <person name="Mikami K."/>
            <person name="Miyazaki S."/>
            <person name="Morinaga S."/>
            <person name="Murata T."/>
            <person name="Mueller-Roeber B."/>
            <person name="Nelson D.R."/>
            <person name="Obara M."/>
            <person name="Oguri Y."/>
            <person name="Olmstead R.G."/>
            <person name="Onodera N."/>
            <person name="Petersen B.L."/>
            <person name="Pils B."/>
            <person name="Prigge M."/>
            <person name="Rensing S.A."/>
            <person name="Riano-Pachon D.M."/>
            <person name="Roberts A.W."/>
            <person name="Sato Y."/>
            <person name="Scheller H.V."/>
            <person name="Schulz B."/>
            <person name="Schulz C."/>
            <person name="Shakirov E.V."/>
            <person name="Shibagaki N."/>
            <person name="Shinohara N."/>
            <person name="Shippen D.E."/>
            <person name="Soerensen I."/>
            <person name="Sotooka R."/>
            <person name="Sugimoto N."/>
            <person name="Sugita M."/>
            <person name="Sumikawa N."/>
            <person name="Tanurdzic M."/>
            <person name="Theissen G."/>
            <person name="Ulvskov P."/>
            <person name="Wakazuki S."/>
            <person name="Weng J.K."/>
            <person name="Willats W.W."/>
            <person name="Wipf D."/>
            <person name="Wolf P.G."/>
            <person name="Yang L."/>
            <person name="Zimmer A.D."/>
            <person name="Zhu Q."/>
            <person name="Mitros T."/>
            <person name="Hellsten U."/>
            <person name="Loque D."/>
            <person name="Otillar R."/>
            <person name="Salamov A."/>
            <person name="Schmutz J."/>
            <person name="Shapiro H."/>
            <person name="Lindquist E."/>
            <person name="Lucas S."/>
            <person name="Rokhsar D."/>
            <person name="Grigoriev I.V."/>
        </authorList>
    </citation>
    <scope>NUCLEOTIDE SEQUENCE [LARGE SCALE GENOMIC DNA]</scope>
</reference>
<comment type="similarity">
    <text evidence="2 11">Belongs to the SWEET sugar transporter family.</text>
</comment>
<feature type="non-terminal residue" evidence="12">
    <location>
        <position position="1"/>
    </location>
</feature>
<evidence type="ECO:0000256" key="9">
    <source>
        <dbReference type="ARBA" id="ARBA00023136"/>
    </source>
</evidence>
<dbReference type="Proteomes" id="UP000001514">
    <property type="component" value="Unassembled WGS sequence"/>
</dbReference>
<feature type="transmembrane region" description="Helical" evidence="11">
    <location>
        <begin position="56"/>
        <end position="79"/>
    </location>
</feature>
<comment type="function">
    <text evidence="11">Mediates both low-affinity uptake and efflux of sugar across the membrane.</text>
</comment>
<comment type="subcellular location">
    <subcellularLocation>
        <location evidence="1">Cell membrane</location>
        <topology evidence="1">Multi-pass membrane protein</topology>
    </subcellularLocation>
</comment>
<feature type="transmembrane region" description="Helical" evidence="11">
    <location>
        <begin position="91"/>
        <end position="112"/>
    </location>
</feature>
<dbReference type="OMA" id="IFIWTIN"/>
<dbReference type="GO" id="GO:0051119">
    <property type="term" value="F:sugar transmembrane transporter activity"/>
    <property type="evidence" value="ECO:0000318"/>
    <property type="project" value="GO_Central"/>
</dbReference>